<dbReference type="PANTHER" id="PTHR12992:SF11">
    <property type="entry name" value="MITOCHONDRIAL COENZYME A DIPHOSPHATASE NUDT8"/>
    <property type="match status" value="1"/>
</dbReference>
<dbReference type="Bgee" id="ENSELUG00000008810">
    <property type="expression patterns" value="Expressed in ovary and 15 other cell types or tissues"/>
</dbReference>
<evidence type="ECO:0000256" key="5">
    <source>
        <dbReference type="ARBA" id="ARBA00022842"/>
    </source>
</evidence>
<comment type="cofactor">
    <cofactor evidence="1">
        <name>Mn(2+)</name>
        <dbReference type="ChEBI" id="CHEBI:29035"/>
    </cofactor>
</comment>
<dbReference type="SUPFAM" id="SSF55811">
    <property type="entry name" value="Nudix"/>
    <property type="match status" value="1"/>
</dbReference>
<evidence type="ECO:0000256" key="3">
    <source>
        <dbReference type="ARBA" id="ARBA00022723"/>
    </source>
</evidence>
<sequence length="434" mass="47871">MLRSPQILALTCTARTHRPLPLSLRDPRMTALSEHTCQSWTGSRAVRRLLQDEGKQAASPSAISSPPVSRGFSCVLNTLPRNTFQKATPFNRPPMSQDCSFVTFQHPPRLSALVACNPWKTTFLEHFDISKSLVSSSDIKCLVQRRQSDNRSQCSLSAVKGNCTFSVKSHFKSLVRSCTVRRDLFYRLLVFTSKLCTVKPRQSLSRPTCLSLQSRRLHQAATPPLEGALWRCLSPENEARCRQSLGPNVALYEKDIQGKGGASKASGSWAAVLVALCSVDGESAFLFTLRSAELKGRHKGDVSFAGGKRDPSDKDVVDTALREACEELGVTVATEQVWGVLKPLRDMSGMVIAPVLANLGPLEALSFKPNPAEVDEIFTLTLSHVCSPRNRGYTHFRTGDRYGYTLPVFRNGKHRVWGLTAVALEHTLKLLVPP</sequence>
<keyword evidence="9" id="KW-1185">Reference proteome</keyword>
<dbReference type="RefSeq" id="XP_010869352.2">
    <property type="nucleotide sequence ID" value="XM_010871050.4"/>
</dbReference>
<accession>A0A3P8ZSA1</accession>
<dbReference type="InterPro" id="IPR000086">
    <property type="entry name" value="NUDIX_hydrolase_dom"/>
</dbReference>
<dbReference type="CDD" id="cd03426">
    <property type="entry name" value="NUDIX_CoAse_Nudt7"/>
    <property type="match status" value="1"/>
</dbReference>
<comment type="cofactor">
    <cofactor evidence="2">
        <name>Mg(2+)</name>
        <dbReference type="ChEBI" id="CHEBI:18420"/>
    </cofactor>
</comment>
<evidence type="ECO:0000313" key="9">
    <source>
        <dbReference type="Proteomes" id="UP000265140"/>
    </source>
</evidence>
<dbReference type="PANTHER" id="PTHR12992">
    <property type="entry name" value="NUDIX HYDROLASE"/>
    <property type="match status" value="1"/>
</dbReference>
<dbReference type="Pfam" id="PF00293">
    <property type="entry name" value="NUDIX"/>
    <property type="match status" value="1"/>
</dbReference>
<feature type="domain" description="Nudix hydrolase" evidence="7">
    <location>
        <begin position="267"/>
        <end position="407"/>
    </location>
</feature>
<evidence type="ECO:0000256" key="2">
    <source>
        <dbReference type="ARBA" id="ARBA00001946"/>
    </source>
</evidence>
<dbReference type="Proteomes" id="UP000265140">
    <property type="component" value="Chromosome 1"/>
</dbReference>
<name>A0A3P8ZSA1_ESOLU</name>
<keyword evidence="3" id="KW-0479">Metal-binding</keyword>
<dbReference type="GO" id="GO:0010945">
    <property type="term" value="F:coenzyme A diphosphatase activity"/>
    <property type="evidence" value="ECO:0007669"/>
    <property type="project" value="InterPro"/>
</dbReference>
<evidence type="ECO:0000256" key="1">
    <source>
        <dbReference type="ARBA" id="ARBA00001936"/>
    </source>
</evidence>
<keyword evidence="4" id="KW-0378">Hydrolase</keyword>
<dbReference type="Ensembl" id="ENSELUT00000006090.3">
    <property type="protein sequence ID" value="ENSELUP00000031314.3"/>
    <property type="gene ID" value="ENSELUG00000008810.3"/>
</dbReference>
<evidence type="ECO:0000313" key="8">
    <source>
        <dbReference type="Ensembl" id="ENSELUP00000031314.3"/>
    </source>
</evidence>
<dbReference type="OrthoDB" id="10262892at2759"/>
<dbReference type="KEGG" id="els:105011198"/>
<keyword evidence="6" id="KW-0464">Manganese</keyword>
<keyword evidence="5" id="KW-0460">Magnesium</keyword>
<reference evidence="9" key="1">
    <citation type="journal article" date="2014" name="PLoS ONE">
        <title>The genome and linkage map of the northern pike (Esox lucius): conserved synteny revealed between the salmonid sister group and the Neoteleostei.</title>
        <authorList>
            <person name="Rondeau E.B."/>
            <person name="Minkley D.R."/>
            <person name="Leong J.S."/>
            <person name="Messmer A.M."/>
            <person name="Jantzen J.R."/>
            <person name="von Schalburg K.R."/>
            <person name="Lemon C."/>
            <person name="Bird N.H."/>
            <person name="Koop B.F."/>
        </authorList>
    </citation>
    <scope>NUCLEOTIDE SEQUENCE</scope>
</reference>
<dbReference type="GO" id="GO:0046872">
    <property type="term" value="F:metal ion binding"/>
    <property type="evidence" value="ECO:0007669"/>
    <property type="project" value="UniProtKB-KW"/>
</dbReference>
<reference evidence="8" key="3">
    <citation type="submission" date="2025-08" db="UniProtKB">
        <authorList>
            <consortium name="Ensembl"/>
        </authorList>
    </citation>
    <scope>IDENTIFICATION</scope>
</reference>
<evidence type="ECO:0000256" key="6">
    <source>
        <dbReference type="ARBA" id="ARBA00023211"/>
    </source>
</evidence>
<dbReference type="Gene3D" id="3.90.79.10">
    <property type="entry name" value="Nucleoside Triphosphate Pyrophosphohydrolase"/>
    <property type="match status" value="1"/>
</dbReference>
<dbReference type="InterPro" id="IPR015797">
    <property type="entry name" value="NUDIX_hydrolase-like_dom_sf"/>
</dbReference>
<dbReference type="InterPro" id="IPR045121">
    <property type="entry name" value="CoAse"/>
</dbReference>
<dbReference type="PROSITE" id="PS51462">
    <property type="entry name" value="NUDIX"/>
    <property type="match status" value="1"/>
</dbReference>
<reference evidence="8" key="4">
    <citation type="submission" date="2025-09" db="UniProtKB">
        <authorList>
            <consortium name="Ensembl"/>
        </authorList>
    </citation>
    <scope>IDENTIFICATION</scope>
</reference>
<dbReference type="GeneTree" id="ENSGT00940000162775"/>
<reference evidence="8" key="2">
    <citation type="submission" date="2020-02" db="EMBL/GenBank/DDBJ databases">
        <title>Esox lucius (northern pike) genome, fEsoLuc1, primary haplotype.</title>
        <authorList>
            <person name="Myers G."/>
            <person name="Karagic N."/>
            <person name="Meyer A."/>
            <person name="Pippel M."/>
            <person name="Reichard M."/>
            <person name="Winkler S."/>
            <person name="Tracey A."/>
            <person name="Sims Y."/>
            <person name="Howe K."/>
            <person name="Rhie A."/>
            <person name="Formenti G."/>
            <person name="Durbin R."/>
            <person name="Fedrigo O."/>
            <person name="Jarvis E.D."/>
        </authorList>
    </citation>
    <scope>NUCLEOTIDE SEQUENCE [LARGE SCALE GENOMIC DNA]</scope>
</reference>
<evidence type="ECO:0000259" key="7">
    <source>
        <dbReference type="PROSITE" id="PS51462"/>
    </source>
</evidence>
<evidence type="ECO:0000256" key="4">
    <source>
        <dbReference type="ARBA" id="ARBA00022801"/>
    </source>
</evidence>
<organism evidence="8 9">
    <name type="scientific">Esox lucius</name>
    <name type="common">Northern pike</name>
    <dbReference type="NCBI Taxonomy" id="8010"/>
    <lineage>
        <taxon>Eukaryota</taxon>
        <taxon>Metazoa</taxon>
        <taxon>Chordata</taxon>
        <taxon>Craniata</taxon>
        <taxon>Vertebrata</taxon>
        <taxon>Euteleostomi</taxon>
        <taxon>Actinopterygii</taxon>
        <taxon>Neopterygii</taxon>
        <taxon>Teleostei</taxon>
        <taxon>Protacanthopterygii</taxon>
        <taxon>Esociformes</taxon>
        <taxon>Esocidae</taxon>
        <taxon>Esox</taxon>
    </lineage>
</organism>
<dbReference type="STRING" id="8010.ENSELUP00000031314"/>
<dbReference type="AlphaFoldDB" id="A0A3P8ZSA1"/>
<dbReference type="InParanoid" id="A0A3P8ZSA1"/>
<dbReference type="GeneID" id="105011198"/>
<protein>
    <recommendedName>
        <fullName evidence="7">Nudix hydrolase domain-containing protein</fullName>
    </recommendedName>
</protein>
<proteinExistence type="predicted"/>
<dbReference type="CTD" id="254552"/>